<dbReference type="AlphaFoldDB" id="A0A6A5ZM25"/>
<protein>
    <submittedName>
        <fullName evidence="1">Uncharacterized protein</fullName>
    </submittedName>
</protein>
<keyword evidence="2" id="KW-1185">Reference proteome</keyword>
<gene>
    <name evidence="1" type="ORF">BDV96DRAFT_641352</name>
</gene>
<accession>A0A6A5ZM25</accession>
<dbReference type="OrthoDB" id="5313288at2759"/>
<name>A0A6A5ZM25_9PLEO</name>
<dbReference type="EMBL" id="ML977313">
    <property type="protein sequence ID" value="KAF2120690.1"/>
    <property type="molecule type" value="Genomic_DNA"/>
</dbReference>
<sequence length="272" mass="30863">MTTIDGLPAEILFNILSYCNAFDPRLNRQHVFNGLAIQNRHIRNIVEEYTRVLLAKYTGYKPPKTKKALQAVIHRRKWIRWLSETCWYCKKKTARKALFERSMACCAACDRKHAPKMTMTEAINNGLSKLDLFTPSVLHPSLPPLTHAEHTVMGGTSILILSSDVDARKSYIRSLLGPARADDAAYLRRRIAAHDRIVNHASIYYRAHRRRWIKIAPAEGFEQVGPPSRRVKSMANEDSRQKYVDDGLKKEWAAMGLVGPDGSAAEKPIVLD</sequence>
<evidence type="ECO:0000313" key="2">
    <source>
        <dbReference type="Proteomes" id="UP000799770"/>
    </source>
</evidence>
<dbReference type="Proteomes" id="UP000799770">
    <property type="component" value="Unassembled WGS sequence"/>
</dbReference>
<organism evidence="1 2">
    <name type="scientific">Lophiotrema nucula</name>
    <dbReference type="NCBI Taxonomy" id="690887"/>
    <lineage>
        <taxon>Eukaryota</taxon>
        <taxon>Fungi</taxon>
        <taxon>Dikarya</taxon>
        <taxon>Ascomycota</taxon>
        <taxon>Pezizomycotina</taxon>
        <taxon>Dothideomycetes</taxon>
        <taxon>Pleosporomycetidae</taxon>
        <taxon>Pleosporales</taxon>
        <taxon>Lophiotremataceae</taxon>
        <taxon>Lophiotrema</taxon>
    </lineage>
</organism>
<evidence type="ECO:0000313" key="1">
    <source>
        <dbReference type="EMBL" id="KAF2120690.1"/>
    </source>
</evidence>
<reference evidence="1" key="1">
    <citation type="journal article" date="2020" name="Stud. Mycol.">
        <title>101 Dothideomycetes genomes: a test case for predicting lifestyles and emergence of pathogens.</title>
        <authorList>
            <person name="Haridas S."/>
            <person name="Albert R."/>
            <person name="Binder M."/>
            <person name="Bloem J."/>
            <person name="Labutti K."/>
            <person name="Salamov A."/>
            <person name="Andreopoulos B."/>
            <person name="Baker S."/>
            <person name="Barry K."/>
            <person name="Bills G."/>
            <person name="Bluhm B."/>
            <person name="Cannon C."/>
            <person name="Castanera R."/>
            <person name="Culley D."/>
            <person name="Daum C."/>
            <person name="Ezra D."/>
            <person name="Gonzalez J."/>
            <person name="Henrissat B."/>
            <person name="Kuo A."/>
            <person name="Liang C."/>
            <person name="Lipzen A."/>
            <person name="Lutzoni F."/>
            <person name="Magnuson J."/>
            <person name="Mondo S."/>
            <person name="Nolan M."/>
            <person name="Ohm R."/>
            <person name="Pangilinan J."/>
            <person name="Park H.-J."/>
            <person name="Ramirez L."/>
            <person name="Alfaro M."/>
            <person name="Sun H."/>
            <person name="Tritt A."/>
            <person name="Yoshinaga Y."/>
            <person name="Zwiers L.-H."/>
            <person name="Turgeon B."/>
            <person name="Goodwin S."/>
            <person name="Spatafora J."/>
            <person name="Crous P."/>
            <person name="Grigoriev I."/>
        </authorList>
    </citation>
    <scope>NUCLEOTIDE SEQUENCE</scope>
    <source>
        <strain evidence="1">CBS 627.86</strain>
    </source>
</reference>
<proteinExistence type="predicted"/>